<dbReference type="KEGG" id="btrm:SAMEA390648702417"/>
<dbReference type="OrthoDB" id="8641858at2"/>
<gene>
    <name evidence="3" type="ORF">SAMEA3906487_02417</name>
</gene>
<dbReference type="STRING" id="123899.SAMEA3906487_02417"/>
<dbReference type="RefSeq" id="WP_033534172.1">
    <property type="nucleotide sequence ID" value="NZ_CP016340.1"/>
</dbReference>
<evidence type="ECO:0000256" key="1">
    <source>
        <dbReference type="SAM" id="Coils"/>
    </source>
</evidence>
<reference evidence="3 4" key="1">
    <citation type="submission" date="2016-04" db="EMBL/GenBank/DDBJ databases">
        <authorList>
            <consortium name="Pathogen Informatics"/>
        </authorList>
    </citation>
    <scope>NUCLEOTIDE SEQUENCE [LARGE SCALE GENOMIC DNA]</scope>
    <source>
        <strain evidence="3 4">H044680328</strain>
    </source>
</reference>
<proteinExistence type="predicted"/>
<dbReference type="Proteomes" id="UP000076825">
    <property type="component" value="Chromosome 1"/>
</dbReference>
<feature type="chain" id="PRO_5009816533" evidence="2">
    <location>
        <begin position="25"/>
        <end position="169"/>
    </location>
</feature>
<feature type="signal peptide" evidence="2">
    <location>
        <begin position="1"/>
        <end position="24"/>
    </location>
</feature>
<name>A0A157NCE9_9BORD</name>
<keyword evidence="2" id="KW-0732">Signal</keyword>
<evidence type="ECO:0000313" key="4">
    <source>
        <dbReference type="Proteomes" id="UP000076825"/>
    </source>
</evidence>
<accession>A0A157NCE9</accession>
<evidence type="ECO:0000313" key="3">
    <source>
        <dbReference type="EMBL" id="SAI70742.1"/>
    </source>
</evidence>
<dbReference type="EMBL" id="LT546645">
    <property type="protein sequence ID" value="SAI70742.1"/>
    <property type="molecule type" value="Genomic_DNA"/>
</dbReference>
<dbReference type="eggNOG" id="ENOG5032BKC">
    <property type="taxonomic scope" value="Bacteria"/>
</dbReference>
<keyword evidence="4" id="KW-1185">Reference proteome</keyword>
<dbReference type="AlphaFoldDB" id="A0A157NCE9"/>
<dbReference type="PATRIC" id="fig|123899.6.peg.2404"/>
<dbReference type="GeneID" id="56590323"/>
<evidence type="ECO:0000256" key="2">
    <source>
        <dbReference type="SAM" id="SignalP"/>
    </source>
</evidence>
<keyword evidence="3" id="KW-0449">Lipoprotein</keyword>
<sequence length="169" mass="18462">MKPRYLLVLMLAALGGCGSLPPGACDPNNADVSIFRKMQCDASGGYRESVDRKEARLSAAQEENALFRESLAALEAQQASYKLPLQAQQQARDQVVSSTRRLLDQVKQKGSTDKKLQAQLKLAEKDLAELQAQPITASAGNAEIAARQRKAQELEQMVKRLRASVLQAP</sequence>
<protein>
    <submittedName>
        <fullName evidence="3">Lipoprotein</fullName>
    </submittedName>
</protein>
<organism evidence="3 4">
    <name type="scientific">Bordetella trematum</name>
    <dbReference type="NCBI Taxonomy" id="123899"/>
    <lineage>
        <taxon>Bacteria</taxon>
        <taxon>Pseudomonadati</taxon>
        <taxon>Pseudomonadota</taxon>
        <taxon>Betaproteobacteria</taxon>
        <taxon>Burkholderiales</taxon>
        <taxon>Alcaligenaceae</taxon>
        <taxon>Bordetella</taxon>
    </lineage>
</organism>
<feature type="coiled-coil region" evidence="1">
    <location>
        <begin position="50"/>
        <end position="77"/>
    </location>
</feature>
<feature type="coiled-coil region" evidence="1">
    <location>
        <begin position="113"/>
        <end position="164"/>
    </location>
</feature>
<keyword evidence="1" id="KW-0175">Coiled coil</keyword>
<dbReference type="PROSITE" id="PS51257">
    <property type="entry name" value="PROKAR_LIPOPROTEIN"/>
    <property type="match status" value="1"/>
</dbReference>